<dbReference type="EMBL" id="JBJQND010000006">
    <property type="protein sequence ID" value="KAL3873481.1"/>
    <property type="molecule type" value="Genomic_DNA"/>
</dbReference>
<organism evidence="1 2">
    <name type="scientific">Sinanodonta woodiana</name>
    <name type="common">Chinese pond mussel</name>
    <name type="synonym">Anodonta woodiana</name>
    <dbReference type="NCBI Taxonomy" id="1069815"/>
    <lineage>
        <taxon>Eukaryota</taxon>
        <taxon>Metazoa</taxon>
        <taxon>Spiralia</taxon>
        <taxon>Lophotrochozoa</taxon>
        <taxon>Mollusca</taxon>
        <taxon>Bivalvia</taxon>
        <taxon>Autobranchia</taxon>
        <taxon>Heteroconchia</taxon>
        <taxon>Palaeoheterodonta</taxon>
        <taxon>Unionida</taxon>
        <taxon>Unionoidea</taxon>
        <taxon>Unionidae</taxon>
        <taxon>Unioninae</taxon>
        <taxon>Sinanodonta</taxon>
    </lineage>
</organism>
<dbReference type="AlphaFoldDB" id="A0ABD3WIW2"/>
<dbReference type="InterPro" id="IPR053729">
    <property type="entry name" value="MAD2L1BP_domain_sf"/>
</dbReference>
<evidence type="ECO:0008006" key="3">
    <source>
        <dbReference type="Google" id="ProtNLM"/>
    </source>
</evidence>
<evidence type="ECO:0000313" key="1">
    <source>
        <dbReference type="EMBL" id="KAL3873481.1"/>
    </source>
</evidence>
<dbReference type="PANTHER" id="PTHR15681">
    <property type="entry name" value="MAD2L1-BINDING PROTEIN"/>
    <property type="match status" value="1"/>
</dbReference>
<evidence type="ECO:0000313" key="2">
    <source>
        <dbReference type="Proteomes" id="UP001634394"/>
    </source>
</evidence>
<dbReference type="Pfam" id="PF06581">
    <property type="entry name" value="p31comet"/>
    <property type="match status" value="1"/>
</dbReference>
<sequence>MANTVVRKEDKSTINFCFDGGLMSNIRAALITELVKYILYERQQIPMPYESVKQELKQLENNIENREPGSKKKRLYSKLEMKKAEEVIHNTDEICIQLGNAFDTCPEIKSVLILIGATTASPKEIYMISLPPLNPEANNVSYQSCIKTLFRQLITDDVFSCSKEISPTNVTVLLQAPRDSGIKWFLPKSMFKVPQRGMQYHFNFTCLYKDPVYYNHNLSQDLDEVEISGIEPLDKSVLEKSFMVTSTEEIYESFDLVIQKPSSDSFFSHSSFLQKMQASQSMSSPFQEESTDIPMHDMVRDEGIPSASNEDFIWFQSPLVIKGYKDKSSRQMEDNIFL</sequence>
<comment type="caution">
    <text evidence="1">The sequence shown here is derived from an EMBL/GenBank/DDBJ whole genome shotgun (WGS) entry which is preliminary data.</text>
</comment>
<dbReference type="Gene3D" id="3.30.900.20">
    <property type="match status" value="1"/>
</dbReference>
<name>A0ABD3WIW2_SINWO</name>
<dbReference type="Proteomes" id="UP001634394">
    <property type="component" value="Unassembled WGS sequence"/>
</dbReference>
<keyword evidence="2" id="KW-1185">Reference proteome</keyword>
<proteinExistence type="predicted"/>
<gene>
    <name evidence="1" type="ORF">ACJMK2_036591</name>
</gene>
<reference evidence="1 2" key="1">
    <citation type="submission" date="2024-11" db="EMBL/GenBank/DDBJ databases">
        <title>Chromosome-level genome assembly of the freshwater bivalve Anodonta woodiana.</title>
        <authorList>
            <person name="Chen X."/>
        </authorList>
    </citation>
    <scope>NUCLEOTIDE SEQUENCE [LARGE SCALE GENOMIC DNA]</scope>
    <source>
        <strain evidence="1">MN2024</strain>
        <tissue evidence="1">Gills</tissue>
    </source>
</reference>
<protein>
    <recommendedName>
        <fullName evidence="3">MAD2L1-binding protein</fullName>
    </recommendedName>
</protein>
<dbReference type="InterPro" id="IPR009511">
    <property type="entry name" value="MAD1/Cdc20-bound-Mad2-bd"/>
</dbReference>
<dbReference type="PANTHER" id="PTHR15681:SF1">
    <property type="entry name" value="MAD2L1-BINDING PROTEIN"/>
    <property type="match status" value="1"/>
</dbReference>
<accession>A0ABD3WIW2</accession>